<protein>
    <submittedName>
        <fullName evidence="1">7268_t:CDS:1</fullName>
    </submittedName>
</protein>
<evidence type="ECO:0000313" key="2">
    <source>
        <dbReference type="Proteomes" id="UP000789525"/>
    </source>
</evidence>
<accession>A0ACA9Q790</accession>
<feature type="non-terminal residue" evidence="1">
    <location>
        <position position="169"/>
    </location>
</feature>
<evidence type="ECO:0000313" key="1">
    <source>
        <dbReference type="EMBL" id="CAG8738706.1"/>
    </source>
</evidence>
<keyword evidence="2" id="KW-1185">Reference proteome</keyword>
<dbReference type="Proteomes" id="UP000789525">
    <property type="component" value="Unassembled WGS sequence"/>
</dbReference>
<organism evidence="1 2">
    <name type="scientific">Acaulospora colombiana</name>
    <dbReference type="NCBI Taxonomy" id="27376"/>
    <lineage>
        <taxon>Eukaryota</taxon>
        <taxon>Fungi</taxon>
        <taxon>Fungi incertae sedis</taxon>
        <taxon>Mucoromycota</taxon>
        <taxon>Glomeromycotina</taxon>
        <taxon>Glomeromycetes</taxon>
        <taxon>Diversisporales</taxon>
        <taxon>Acaulosporaceae</taxon>
        <taxon>Acaulospora</taxon>
    </lineage>
</organism>
<gene>
    <name evidence="1" type="ORF">ACOLOM_LOCUS12043</name>
</gene>
<feature type="non-terminal residue" evidence="1">
    <location>
        <position position="1"/>
    </location>
</feature>
<sequence length="169" mass="20087">DRTAFAYGNHMFLVPRRISIMNHHSYRKENIKPKFKDFKIWATHLGGPLGISLAPYILKNPSLHRFIKPWANAFVNAAGYRKVGLRYDDLLIEERDDVQRALSRLPEREAYDRVYRLRRAFQCDTMRRQLPRDQWTKPEDDVRYLVPHVNEAIKEDAERAEWDTMDVSS</sequence>
<dbReference type="EMBL" id="CAJVPT010046760">
    <property type="protein sequence ID" value="CAG8738706.1"/>
    <property type="molecule type" value="Genomic_DNA"/>
</dbReference>
<reference evidence="1" key="1">
    <citation type="submission" date="2021-06" db="EMBL/GenBank/DDBJ databases">
        <authorList>
            <person name="Kallberg Y."/>
            <person name="Tangrot J."/>
            <person name="Rosling A."/>
        </authorList>
    </citation>
    <scope>NUCLEOTIDE SEQUENCE</scope>
    <source>
        <strain evidence="1">CL356</strain>
    </source>
</reference>
<proteinExistence type="predicted"/>
<name>A0ACA9Q790_9GLOM</name>
<comment type="caution">
    <text evidence="1">The sequence shown here is derived from an EMBL/GenBank/DDBJ whole genome shotgun (WGS) entry which is preliminary data.</text>
</comment>